<gene>
    <name evidence="1" type="ORF">BO78DRAFT_178643</name>
</gene>
<keyword evidence="2" id="KW-1185">Reference proteome</keyword>
<protein>
    <submittedName>
        <fullName evidence="1">Uncharacterized protein</fullName>
    </submittedName>
</protein>
<dbReference type="EMBL" id="KZ826373">
    <property type="protein sequence ID" value="PYI04026.1"/>
    <property type="molecule type" value="Genomic_DNA"/>
</dbReference>
<accession>A0A319E1S9</accession>
<proteinExistence type="predicted"/>
<evidence type="ECO:0000313" key="1">
    <source>
        <dbReference type="EMBL" id="PYI04026.1"/>
    </source>
</evidence>
<sequence length="67" mass="7156">MLLALVVRSIHCTPRGWLGMESGLVIVAGYISGVRDTGSGRTLFRVHRHGDAPAFQPNSSRLPGAGR</sequence>
<evidence type="ECO:0000313" key="2">
    <source>
        <dbReference type="Proteomes" id="UP000248423"/>
    </source>
</evidence>
<organism evidence="1 2">
    <name type="scientific">Aspergillus sclerotiicarbonarius (strain CBS 121057 / IBT 28362)</name>
    <dbReference type="NCBI Taxonomy" id="1448318"/>
    <lineage>
        <taxon>Eukaryota</taxon>
        <taxon>Fungi</taxon>
        <taxon>Dikarya</taxon>
        <taxon>Ascomycota</taxon>
        <taxon>Pezizomycotina</taxon>
        <taxon>Eurotiomycetes</taxon>
        <taxon>Eurotiomycetidae</taxon>
        <taxon>Eurotiales</taxon>
        <taxon>Aspergillaceae</taxon>
        <taxon>Aspergillus</taxon>
        <taxon>Aspergillus subgen. Circumdati</taxon>
    </lineage>
</organism>
<dbReference type="AlphaFoldDB" id="A0A319E1S9"/>
<dbReference type="VEuPathDB" id="FungiDB:BO78DRAFT_178643"/>
<name>A0A319E1S9_ASPSB</name>
<dbReference type="Proteomes" id="UP000248423">
    <property type="component" value="Unassembled WGS sequence"/>
</dbReference>
<reference evidence="1 2" key="1">
    <citation type="submission" date="2018-02" db="EMBL/GenBank/DDBJ databases">
        <title>The genomes of Aspergillus section Nigri reveals drivers in fungal speciation.</title>
        <authorList>
            <consortium name="DOE Joint Genome Institute"/>
            <person name="Vesth T.C."/>
            <person name="Nybo J."/>
            <person name="Theobald S."/>
            <person name="Brandl J."/>
            <person name="Frisvad J.C."/>
            <person name="Nielsen K.F."/>
            <person name="Lyhne E.K."/>
            <person name="Kogle M.E."/>
            <person name="Kuo A."/>
            <person name="Riley R."/>
            <person name="Clum A."/>
            <person name="Nolan M."/>
            <person name="Lipzen A."/>
            <person name="Salamov A."/>
            <person name="Henrissat B."/>
            <person name="Wiebenga A."/>
            <person name="De vries R.P."/>
            <person name="Grigoriev I.V."/>
            <person name="Mortensen U.H."/>
            <person name="Andersen M.R."/>
            <person name="Baker S.E."/>
        </authorList>
    </citation>
    <scope>NUCLEOTIDE SEQUENCE [LARGE SCALE GENOMIC DNA]</scope>
    <source>
        <strain evidence="1 2">CBS 121057</strain>
    </source>
</reference>